<feature type="compositionally biased region" description="Low complexity" evidence="1">
    <location>
        <begin position="417"/>
        <end position="448"/>
    </location>
</feature>
<feature type="compositionally biased region" description="Low complexity" evidence="1">
    <location>
        <begin position="461"/>
        <end position="470"/>
    </location>
</feature>
<comment type="caution">
    <text evidence="2">The sequence shown here is derived from an EMBL/GenBank/DDBJ whole genome shotgun (WGS) entry which is preliminary data.</text>
</comment>
<feature type="compositionally biased region" description="Low complexity" evidence="1">
    <location>
        <begin position="166"/>
        <end position="197"/>
    </location>
</feature>
<dbReference type="AlphaFoldDB" id="A0A6A6K034"/>
<evidence type="ECO:0000313" key="3">
    <source>
        <dbReference type="Proteomes" id="UP000467840"/>
    </source>
</evidence>
<keyword evidence="3" id="KW-1185">Reference proteome</keyword>
<gene>
    <name evidence="2" type="ORF">GH714_043004</name>
</gene>
<sequence>MLFDIDIEVGGEKLTVQNVDVKDDGTFNTCACNGNNQQKRVDGVWTPTYLILSVGDNTVGACGDAGACKTDQEIDKGQMYIFEQWADDVMLNDRHANFNTASGVMKFAFTGDGNDTVEFVDAQGTTTVKFKAHEDKAAETVAQPGAAPTAAEPTTTPETKVEEVEAPVVEGSTSGTQTTGEAGTNSSSQPTTQQEQSAGSSGETTGSVSAAPAGGPTTADGQAARVKRAEGGQLCGGCSAADASPSLIRCTAVRPLLDIEVGGEKLTVQNVDVKDDGTFSTCACNGEQQKRVDGVWTPTYLILSVGDNTVGACGDAGACKTDQEIDKGQMYIFEQWADDVMLNDRHANFNTASGVMKFAFTGDGNDTVEFVDAQGTTTVKFKAHEDKAAETVAQPGAAPTAAEPTTTPETKVEEVEAPVVEGSTSGTQTTGEAGTNSSSQPTTQQEQSAGSSGETTGSVSAAPAGGPTTADGKPVSENSTGVLVGVYEGNEW</sequence>
<evidence type="ECO:0000313" key="2">
    <source>
        <dbReference type="EMBL" id="KAF2282180.1"/>
    </source>
</evidence>
<dbReference type="EMBL" id="JAAGAX010000511">
    <property type="protein sequence ID" value="KAF2282180.1"/>
    <property type="molecule type" value="Genomic_DNA"/>
</dbReference>
<dbReference type="Proteomes" id="UP000467840">
    <property type="component" value="Unassembled WGS sequence"/>
</dbReference>
<feature type="compositionally biased region" description="Low complexity" evidence="1">
    <location>
        <begin position="140"/>
        <end position="158"/>
    </location>
</feature>
<proteinExistence type="predicted"/>
<reference evidence="2 3" key="1">
    <citation type="journal article" date="2020" name="Mol. Plant">
        <title>The Chromosome-Based Rubber Tree Genome Provides New Insights into Spurge Genome Evolution and Rubber Biosynthesis.</title>
        <authorList>
            <person name="Liu J."/>
            <person name="Shi C."/>
            <person name="Shi C.C."/>
            <person name="Li W."/>
            <person name="Zhang Q.J."/>
            <person name="Zhang Y."/>
            <person name="Li K."/>
            <person name="Lu H.F."/>
            <person name="Shi C."/>
            <person name="Zhu S.T."/>
            <person name="Xiao Z.Y."/>
            <person name="Nan H."/>
            <person name="Yue Y."/>
            <person name="Zhu X.G."/>
            <person name="Wu Y."/>
            <person name="Hong X.N."/>
            <person name="Fan G.Y."/>
            <person name="Tong Y."/>
            <person name="Zhang D."/>
            <person name="Mao C.L."/>
            <person name="Liu Y.L."/>
            <person name="Hao S.J."/>
            <person name="Liu W.Q."/>
            <person name="Lv M.Q."/>
            <person name="Zhang H.B."/>
            <person name="Liu Y."/>
            <person name="Hu-Tang G.R."/>
            <person name="Wang J.P."/>
            <person name="Wang J.H."/>
            <person name="Sun Y.H."/>
            <person name="Ni S.B."/>
            <person name="Chen W.B."/>
            <person name="Zhang X.C."/>
            <person name="Jiao Y.N."/>
            <person name="Eichler E.E."/>
            <person name="Li G.H."/>
            <person name="Liu X."/>
            <person name="Gao L.Z."/>
        </authorList>
    </citation>
    <scope>NUCLEOTIDE SEQUENCE [LARGE SCALE GENOMIC DNA]</scope>
    <source>
        <strain evidence="3">cv. GT1</strain>
        <tissue evidence="2">Leaf</tissue>
    </source>
</reference>
<organism evidence="2 3">
    <name type="scientific">Hevea brasiliensis</name>
    <name type="common">Para rubber tree</name>
    <name type="synonym">Siphonia brasiliensis</name>
    <dbReference type="NCBI Taxonomy" id="3981"/>
    <lineage>
        <taxon>Eukaryota</taxon>
        <taxon>Viridiplantae</taxon>
        <taxon>Streptophyta</taxon>
        <taxon>Embryophyta</taxon>
        <taxon>Tracheophyta</taxon>
        <taxon>Spermatophyta</taxon>
        <taxon>Magnoliopsida</taxon>
        <taxon>eudicotyledons</taxon>
        <taxon>Gunneridae</taxon>
        <taxon>Pentapetalae</taxon>
        <taxon>rosids</taxon>
        <taxon>fabids</taxon>
        <taxon>Malpighiales</taxon>
        <taxon>Euphorbiaceae</taxon>
        <taxon>Crotonoideae</taxon>
        <taxon>Micrandreae</taxon>
        <taxon>Hevea</taxon>
    </lineage>
</organism>
<feature type="region of interest" description="Disordered" evidence="1">
    <location>
        <begin position="388"/>
        <end position="492"/>
    </location>
</feature>
<name>A0A6A6K034_HEVBR</name>
<protein>
    <submittedName>
        <fullName evidence="2">Uncharacterized protein</fullName>
    </submittedName>
</protein>
<feature type="compositionally biased region" description="Low complexity" evidence="1">
    <location>
        <begin position="391"/>
        <end position="409"/>
    </location>
</feature>
<feature type="compositionally biased region" description="Polar residues" evidence="1">
    <location>
        <begin position="449"/>
        <end position="459"/>
    </location>
</feature>
<accession>A0A6A6K034</accession>
<feature type="compositionally biased region" description="Polar residues" evidence="1">
    <location>
        <begin position="198"/>
        <end position="208"/>
    </location>
</feature>
<feature type="region of interest" description="Disordered" evidence="1">
    <location>
        <begin position="137"/>
        <end position="225"/>
    </location>
</feature>
<feature type="compositionally biased region" description="Low complexity" evidence="1">
    <location>
        <begin position="210"/>
        <end position="224"/>
    </location>
</feature>
<evidence type="ECO:0000256" key="1">
    <source>
        <dbReference type="SAM" id="MobiDB-lite"/>
    </source>
</evidence>